<comment type="caution">
    <text evidence="2">The sequence shown here is derived from an EMBL/GenBank/DDBJ whole genome shotgun (WGS) entry which is preliminary data.</text>
</comment>
<reference evidence="2 3" key="1">
    <citation type="submission" date="2019-06" db="EMBL/GenBank/DDBJ databases">
        <title>Sequencing the genomes of 1000 actinobacteria strains.</title>
        <authorList>
            <person name="Klenk H.-P."/>
        </authorList>
    </citation>
    <scope>NUCLEOTIDE SEQUENCE [LARGE SCALE GENOMIC DNA]</scope>
    <source>
        <strain evidence="2 3">DSM 43866</strain>
    </source>
</reference>
<gene>
    <name evidence="2" type="ORF">FHX34_102619</name>
</gene>
<feature type="region of interest" description="Disordered" evidence="1">
    <location>
        <begin position="1"/>
        <end position="29"/>
    </location>
</feature>
<sequence>MIDCIERHLAAPDGLVGEGRQSGTEEAQR</sequence>
<proteinExistence type="predicted"/>
<protein>
    <submittedName>
        <fullName evidence="2">Uncharacterized protein</fullName>
    </submittedName>
</protein>
<keyword evidence="3" id="KW-1185">Reference proteome</keyword>
<name>A0A561WJK6_ACTTI</name>
<dbReference type="AlphaFoldDB" id="A0A561WJK6"/>
<evidence type="ECO:0000313" key="3">
    <source>
        <dbReference type="Proteomes" id="UP000320239"/>
    </source>
</evidence>
<evidence type="ECO:0000313" key="2">
    <source>
        <dbReference type="EMBL" id="TWG24066.1"/>
    </source>
</evidence>
<dbReference type="Proteomes" id="UP000320239">
    <property type="component" value="Unassembled WGS sequence"/>
</dbReference>
<feature type="compositionally biased region" description="Basic and acidic residues" evidence="1">
    <location>
        <begin position="1"/>
        <end position="10"/>
    </location>
</feature>
<dbReference type="EMBL" id="VIWY01000002">
    <property type="protein sequence ID" value="TWG24066.1"/>
    <property type="molecule type" value="Genomic_DNA"/>
</dbReference>
<accession>A0A561WJK6</accession>
<organism evidence="2 3">
    <name type="scientific">Actinoplanes teichomyceticus</name>
    <dbReference type="NCBI Taxonomy" id="1867"/>
    <lineage>
        <taxon>Bacteria</taxon>
        <taxon>Bacillati</taxon>
        <taxon>Actinomycetota</taxon>
        <taxon>Actinomycetes</taxon>
        <taxon>Micromonosporales</taxon>
        <taxon>Micromonosporaceae</taxon>
        <taxon>Actinoplanes</taxon>
    </lineage>
</organism>
<evidence type="ECO:0000256" key="1">
    <source>
        <dbReference type="SAM" id="MobiDB-lite"/>
    </source>
</evidence>